<evidence type="ECO:0000259" key="5">
    <source>
        <dbReference type="Pfam" id="PF25984"/>
    </source>
</evidence>
<evidence type="ECO:0000259" key="4">
    <source>
        <dbReference type="Pfam" id="PF25967"/>
    </source>
</evidence>
<dbReference type="Gene3D" id="2.40.420.20">
    <property type="match status" value="1"/>
</dbReference>
<keyword evidence="2" id="KW-0175">Coiled coil</keyword>
<dbReference type="PANTHER" id="PTHR32347">
    <property type="entry name" value="EFFLUX SYSTEM COMPONENT YKNX-RELATED"/>
    <property type="match status" value="1"/>
</dbReference>
<evidence type="ECO:0008006" key="8">
    <source>
        <dbReference type="Google" id="ProtNLM"/>
    </source>
</evidence>
<dbReference type="PANTHER" id="PTHR32347:SF14">
    <property type="entry name" value="EFFLUX SYSTEM COMPONENT YKNX-RELATED"/>
    <property type="match status" value="1"/>
</dbReference>
<evidence type="ECO:0000313" key="6">
    <source>
        <dbReference type="EMBL" id="WXB92822.1"/>
    </source>
</evidence>
<gene>
    <name evidence="6" type="ORF">WDJ61_16595</name>
</gene>
<name>A0ABZ2N5E9_9BACI</name>
<accession>A0ABZ2N5E9</accession>
<evidence type="ECO:0000313" key="7">
    <source>
        <dbReference type="Proteomes" id="UP001387364"/>
    </source>
</evidence>
<organism evidence="6 7">
    <name type="scientific">Bacillus kandeliae</name>
    <dbReference type="NCBI Taxonomy" id="3129297"/>
    <lineage>
        <taxon>Bacteria</taxon>
        <taxon>Bacillati</taxon>
        <taxon>Bacillota</taxon>
        <taxon>Bacilli</taxon>
        <taxon>Bacillales</taxon>
        <taxon>Bacillaceae</taxon>
        <taxon>Bacillus</taxon>
    </lineage>
</organism>
<dbReference type="InterPro" id="IPR058627">
    <property type="entry name" value="MdtA-like_C"/>
</dbReference>
<dbReference type="EMBL" id="CP147404">
    <property type="protein sequence ID" value="WXB92822.1"/>
    <property type="molecule type" value="Genomic_DNA"/>
</dbReference>
<sequence>MNMKRLKRNALITASTLFIAGNLYLTFKEDSKAERTQWVTEWNPSVVKDVTESFQTSGVITPAEVTPVYFNEDQGSFQKFLVEEGQVINAGDPLFEYSSVDLERQLTKLEAEKAEAQQKITFVEQQISQFEGILNDLERETRQTNDKDKDKEEDNGLSAITMMEKEIIDQETEKKNLEEEVRKYEKLIAQLESNKSNLVAKSEVQGVVKNIDEHLNNPLITIHSPNPAVQGVLNEQQMRKVSEGLKVKTTVAPLSLTLEGSISNLQKYPEEEPSVNRKSLYPFEAQLNPTEDAQAAELLPGMKSNVTIITNEALQAVTVPQSSVVKTKKKSYVYVLNKKGLIEKRNIEKGLLVNGVQEVKSGLKEGEVVITDPSKLNTTKAKFTTPVQKDLLKKKPLKQLSTKERIQFILMGILS</sequence>
<dbReference type="RefSeq" id="WP_338751722.1">
    <property type="nucleotide sequence ID" value="NZ_CP147404.1"/>
</dbReference>
<feature type="domain" description="Multidrug resistance protein MdtA-like C-terminal permuted SH3" evidence="4">
    <location>
        <begin position="315"/>
        <end position="372"/>
    </location>
</feature>
<evidence type="ECO:0000256" key="1">
    <source>
        <dbReference type="ARBA" id="ARBA00004196"/>
    </source>
</evidence>
<protein>
    <recommendedName>
        <fullName evidence="8">Efflux RND transporter periplasmic adaptor subunit</fullName>
    </recommendedName>
</protein>
<feature type="region of interest" description="Disordered" evidence="3">
    <location>
        <begin position="136"/>
        <end position="156"/>
    </location>
</feature>
<dbReference type="InterPro" id="IPR050465">
    <property type="entry name" value="UPF0194_transport"/>
</dbReference>
<reference evidence="6 7" key="1">
    <citation type="submission" date="2024-02" db="EMBL/GenBank/DDBJ databases">
        <title>Seven novel Bacillus-like species.</title>
        <authorList>
            <person name="Liu G."/>
        </authorList>
    </citation>
    <scope>NUCLEOTIDE SEQUENCE [LARGE SCALE GENOMIC DNA]</scope>
    <source>
        <strain evidence="6 7">FJAT-52991</strain>
    </source>
</reference>
<proteinExistence type="predicted"/>
<dbReference type="Proteomes" id="UP001387364">
    <property type="component" value="Chromosome"/>
</dbReference>
<dbReference type="InterPro" id="IPR058639">
    <property type="entry name" value="BSH_YknX-like"/>
</dbReference>
<comment type="subcellular location">
    <subcellularLocation>
        <location evidence="1">Cell envelope</location>
    </subcellularLocation>
</comment>
<dbReference type="Pfam" id="PF25984">
    <property type="entry name" value="BSH_YknX"/>
    <property type="match status" value="1"/>
</dbReference>
<keyword evidence="7" id="KW-1185">Reference proteome</keyword>
<evidence type="ECO:0000256" key="2">
    <source>
        <dbReference type="ARBA" id="ARBA00023054"/>
    </source>
</evidence>
<dbReference type="Pfam" id="PF25967">
    <property type="entry name" value="RND-MFP_C"/>
    <property type="match status" value="1"/>
</dbReference>
<feature type="compositionally biased region" description="Basic and acidic residues" evidence="3">
    <location>
        <begin position="136"/>
        <end position="154"/>
    </location>
</feature>
<evidence type="ECO:0000256" key="3">
    <source>
        <dbReference type="SAM" id="MobiDB-lite"/>
    </source>
</evidence>
<feature type="domain" description="YknX-like barrel-sandwich hybrid" evidence="5">
    <location>
        <begin position="68"/>
        <end position="217"/>
    </location>
</feature>